<evidence type="ECO:0000313" key="3">
    <source>
        <dbReference type="EnsemblMetazoa" id="XP_021203992.1"/>
    </source>
</evidence>
<dbReference type="EnsemblMetazoa" id="XM_021348317.2">
    <property type="protein sequence ID" value="XP_021203992.1"/>
    <property type="gene ID" value="LOC110385269"/>
</dbReference>
<accession>A0A8R2HR39</accession>
<name>A0A8R2HR39_BOMMO</name>
<feature type="chain" id="PRO_5035904226" evidence="2">
    <location>
        <begin position="22"/>
        <end position="227"/>
    </location>
</feature>
<dbReference type="AlphaFoldDB" id="A0A8R2HR39"/>
<dbReference type="KEGG" id="bmor:110385269"/>
<reference evidence="4" key="1">
    <citation type="journal article" date="2008" name="Insect Biochem. Mol. Biol.">
        <title>The genome of a lepidopteran model insect, the silkworm Bombyx mori.</title>
        <authorList>
            <consortium name="International Silkworm Genome Consortium"/>
        </authorList>
    </citation>
    <scope>NUCLEOTIDE SEQUENCE [LARGE SCALE GENOMIC DNA]</scope>
    <source>
        <strain evidence="4">p50T</strain>
    </source>
</reference>
<feature type="compositionally biased region" description="Basic residues" evidence="1">
    <location>
        <begin position="104"/>
        <end position="116"/>
    </location>
</feature>
<organism evidence="3 4">
    <name type="scientific">Bombyx mori</name>
    <name type="common">Silk moth</name>
    <dbReference type="NCBI Taxonomy" id="7091"/>
    <lineage>
        <taxon>Eukaryota</taxon>
        <taxon>Metazoa</taxon>
        <taxon>Ecdysozoa</taxon>
        <taxon>Arthropoda</taxon>
        <taxon>Hexapoda</taxon>
        <taxon>Insecta</taxon>
        <taxon>Pterygota</taxon>
        <taxon>Neoptera</taxon>
        <taxon>Endopterygota</taxon>
        <taxon>Lepidoptera</taxon>
        <taxon>Glossata</taxon>
        <taxon>Ditrysia</taxon>
        <taxon>Bombycoidea</taxon>
        <taxon>Bombycidae</taxon>
        <taxon>Bombycinae</taxon>
        <taxon>Bombyx</taxon>
    </lineage>
</organism>
<feature type="region of interest" description="Disordered" evidence="1">
    <location>
        <begin position="93"/>
        <end position="119"/>
    </location>
</feature>
<keyword evidence="4" id="KW-1185">Reference proteome</keyword>
<sequence length="227" mass="26349">MDRRKCLILFFIVNIVFIVGAWKSSTEDSNLPREARRGVHYHSKRHMLPKEVDRKRRISTSKPGRELRKKPAGHLKPLEDDDMENDEVVSVAIGPPPMRPKFEKPHKRPPPIKPKPKINNTTAINFAKDILHQLGTEFIFHQVNEDFVFGQFIGNSIRNLTSELKIKMQHDILELIMKYQRLNRGDVPVKPEEKYTTHGLKDIKVEKKSNDTEESWPDFTNLAKIVG</sequence>
<evidence type="ECO:0000256" key="2">
    <source>
        <dbReference type="SAM" id="SignalP"/>
    </source>
</evidence>
<dbReference type="RefSeq" id="XP_021203992.1">
    <property type="nucleotide sequence ID" value="XM_021348317.3"/>
</dbReference>
<feature type="signal peptide" evidence="2">
    <location>
        <begin position="1"/>
        <end position="21"/>
    </location>
</feature>
<keyword evidence="2" id="KW-0732">Signal</keyword>
<evidence type="ECO:0000313" key="4">
    <source>
        <dbReference type="Proteomes" id="UP000005204"/>
    </source>
</evidence>
<evidence type="ECO:0000256" key="1">
    <source>
        <dbReference type="SAM" id="MobiDB-lite"/>
    </source>
</evidence>
<reference evidence="3" key="2">
    <citation type="submission" date="2022-06" db="UniProtKB">
        <authorList>
            <consortium name="EnsemblMetazoa"/>
        </authorList>
    </citation>
    <scope>IDENTIFICATION</scope>
    <source>
        <strain evidence="3">p50T (Dazao)</strain>
    </source>
</reference>
<dbReference type="Proteomes" id="UP000005204">
    <property type="component" value="Unassembled WGS sequence"/>
</dbReference>
<proteinExistence type="predicted"/>
<dbReference type="GeneID" id="110385269"/>
<feature type="region of interest" description="Disordered" evidence="1">
    <location>
        <begin position="49"/>
        <end position="81"/>
    </location>
</feature>
<protein>
    <submittedName>
        <fullName evidence="3">Uncharacterized protein</fullName>
    </submittedName>
</protein>